<comment type="caution">
    <text evidence="2">The sequence shown here is derived from an EMBL/GenBank/DDBJ whole genome shotgun (WGS) entry which is preliminary data.</text>
</comment>
<accession>A0A9P6B0E1</accession>
<evidence type="ECO:0000313" key="3">
    <source>
        <dbReference type="Proteomes" id="UP000886523"/>
    </source>
</evidence>
<sequence>MGSNPRSGLLKRLTKAFPGPRRFVHLFSKQLSSPDFLPVKGPLDSAEPSPPVQPSEESSLAPPLVESSDHIRSRQSPAVLAPSPPPALMPNHGYPRVTLKIKTGSGGSAQGPVAIGGDAGSVGYISERPRIDLANSGMTNMAIAGRDGRVGAISTLINLQQESYHIDIETGAGGTANSTEIGDTNTRTPDDSCVLGLDRISDVYEATL</sequence>
<reference evidence="2" key="1">
    <citation type="journal article" date="2020" name="Nat. Commun.">
        <title>Large-scale genome sequencing of mycorrhizal fungi provides insights into the early evolution of symbiotic traits.</title>
        <authorList>
            <person name="Miyauchi S."/>
            <person name="Kiss E."/>
            <person name="Kuo A."/>
            <person name="Drula E."/>
            <person name="Kohler A."/>
            <person name="Sanchez-Garcia M."/>
            <person name="Morin E."/>
            <person name="Andreopoulos B."/>
            <person name="Barry K.W."/>
            <person name="Bonito G."/>
            <person name="Buee M."/>
            <person name="Carver A."/>
            <person name="Chen C."/>
            <person name="Cichocki N."/>
            <person name="Clum A."/>
            <person name="Culley D."/>
            <person name="Crous P.W."/>
            <person name="Fauchery L."/>
            <person name="Girlanda M."/>
            <person name="Hayes R.D."/>
            <person name="Keri Z."/>
            <person name="LaButti K."/>
            <person name="Lipzen A."/>
            <person name="Lombard V."/>
            <person name="Magnuson J."/>
            <person name="Maillard F."/>
            <person name="Murat C."/>
            <person name="Nolan M."/>
            <person name="Ohm R.A."/>
            <person name="Pangilinan J."/>
            <person name="Pereira M.F."/>
            <person name="Perotto S."/>
            <person name="Peter M."/>
            <person name="Pfister S."/>
            <person name="Riley R."/>
            <person name="Sitrit Y."/>
            <person name="Stielow J.B."/>
            <person name="Szollosi G."/>
            <person name="Zifcakova L."/>
            <person name="Stursova M."/>
            <person name="Spatafora J.W."/>
            <person name="Tedersoo L."/>
            <person name="Vaario L.M."/>
            <person name="Yamada A."/>
            <person name="Yan M."/>
            <person name="Wang P."/>
            <person name="Xu J."/>
            <person name="Bruns T."/>
            <person name="Baldrian P."/>
            <person name="Vilgalys R."/>
            <person name="Dunand C."/>
            <person name="Henrissat B."/>
            <person name="Grigoriev I.V."/>
            <person name="Hibbett D."/>
            <person name="Nagy L.G."/>
            <person name="Martin F.M."/>
        </authorList>
    </citation>
    <scope>NUCLEOTIDE SEQUENCE</scope>
    <source>
        <strain evidence="2">UP504</strain>
    </source>
</reference>
<evidence type="ECO:0000256" key="1">
    <source>
        <dbReference type="SAM" id="MobiDB-lite"/>
    </source>
</evidence>
<organism evidence="2 3">
    <name type="scientific">Hydnum rufescens UP504</name>
    <dbReference type="NCBI Taxonomy" id="1448309"/>
    <lineage>
        <taxon>Eukaryota</taxon>
        <taxon>Fungi</taxon>
        <taxon>Dikarya</taxon>
        <taxon>Basidiomycota</taxon>
        <taxon>Agaricomycotina</taxon>
        <taxon>Agaricomycetes</taxon>
        <taxon>Cantharellales</taxon>
        <taxon>Hydnaceae</taxon>
        <taxon>Hydnum</taxon>
    </lineage>
</organism>
<keyword evidence="3" id="KW-1185">Reference proteome</keyword>
<name>A0A9P6B0E1_9AGAM</name>
<proteinExistence type="predicted"/>
<dbReference type="AlphaFoldDB" id="A0A9P6B0E1"/>
<feature type="region of interest" description="Disordered" evidence="1">
    <location>
        <begin position="33"/>
        <end position="105"/>
    </location>
</feature>
<dbReference type="EMBL" id="MU128958">
    <property type="protein sequence ID" value="KAF9514695.1"/>
    <property type="molecule type" value="Genomic_DNA"/>
</dbReference>
<gene>
    <name evidence="2" type="ORF">BS47DRAFT_1342841</name>
</gene>
<protein>
    <submittedName>
        <fullName evidence="2">Uncharacterized protein</fullName>
    </submittedName>
</protein>
<evidence type="ECO:0000313" key="2">
    <source>
        <dbReference type="EMBL" id="KAF9514695.1"/>
    </source>
</evidence>
<dbReference type="Proteomes" id="UP000886523">
    <property type="component" value="Unassembled WGS sequence"/>
</dbReference>